<keyword evidence="4 9" id="KW-1003">Cell membrane</keyword>
<sequence length="451" mass="50105">MMKLPGRPVHNPQHAFLPGALSVQETPPSPAGRALLWLILALFSVALCWACIGEVDVVVSAPGRVVPSGYVKSVQAPEAGTVARLYVREGEVVAAGQALLELDPVIAEAELTRLHGKLAELSQQLAWRRALEHWFATGTDELYPMPLMPGVLAIAERSRVRSLYEQQRSQMAASFASADGEYQASLAAQESLEAELQRTTAMLSVLSERVDAYAALLQNQQTARVQYLELRQQQTELELSLPVLHAKRQQMREQATAIAEGIEAERRKLRLANLMEISSLDAEHASIFQEVVKIEQRRKQQQLVAPVNGTVQELVVHHAGAVVTPAQTLLKIVPEHAAMEVEATLQNKDIGFVRNGQEVEVKVDTFNFTKYGLLAAKVKNISNDAVEDKRKGWVYRMQIQLQSDQLTVGEKLVRLSPGMAVTAEIKTGRRRLIEFVLAPLMRYKHESVRER</sequence>
<evidence type="ECO:0000259" key="10">
    <source>
        <dbReference type="Pfam" id="PF25917"/>
    </source>
</evidence>
<dbReference type="Pfam" id="PF25917">
    <property type="entry name" value="BSH_RND"/>
    <property type="match status" value="1"/>
</dbReference>
<dbReference type="InterPro" id="IPR058982">
    <property type="entry name" value="Beta-barrel_AprE"/>
</dbReference>
<comment type="subcellular location">
    <subcellularLocation>
        <location evidence="1 9">Cell inner membrane</location>
        <topology evidence="1 9">Single-pass membrane protein</topology>
    </subcellularLocation>
</comment>
<evidence type="ECO:0000259" key="11">
    <source>
        <dbReference type="Pfam" id="PF26002"/>
    </source>
</evidence>
<evidence type="ECO:0000313" key="13">
    <source>
        <dbReference type="Proteomes" id="UP000323708"/>
    </source>
</evidence>
<dbReference type="Pfam" id="PF26002">
    <property type="entry name" value="Beta-barrel_AprE"/>
    <property type="match status" value="1"/>
</dbReference>
<organism evidence="12 13">
    <name type="scientific">Pseudohalioglobus sediminis</name>
    <dbReference type="NCBI Taxonomy" id="2606449"/>
    <lineage>
        <taxon>Bacteria</taxon>
        <taxon>Pseudomonadati</taxon>
        <taxon>Pseudomonadota</taxon>
        <taxon>Gammaproteobacteria</taxon>
        <taxon>Cellvibrionales</taxon>
        <taxon>Halieaceae</taxon>
        <taxon>Pseudohalioglobus</taxon>
    </lineage>
</organism>
<keyword evidence="8" id="KW-0472">Membrane</keyword>
<reference evidence="12 13" key="1">
    <citation type="submission" date="2019-09" db="EMBL/GenBank/DDBJ databases">
        <authorList>
            <person name="Chen X.-Y."/>
        </authorList>
    </citation>
    <scope>NUCLEOTIDE SEQUENCE [LARGE SCALE GENOMIC DNA]</scope>
    <source>
        <strain evidence="12 13">NY5</strain>
    </source>
</reference>
<protein>
    <recommendedName>
        <fullName evidence="9">Membrane fusion protein (MFP) family protein</fullName>
    </recommendedName>
</protein>
<comment type="caution">
    <text evidence="12">The sequence shown here is derived from an EMBL/GenBank/DDBJ whole genome shotgun (WGS) entry which is preliminary data.</text>
</comment>
<keyword evidence="3 9" id="KW-0813">Transport</keyword>
<evidence type="ECO:0000256" key="7">
    <source>
        <dbReference type="ARBA" id="ARBA00022989"/>
    </source>
</evidence>
<accession>A0A5B0WTA2</accession>
<proteinExistence type="inferred from homology"/>
<evidence type="ECO:0000256" key="2">
    <source>
        <dbReference type="ARBA" id="ARBA00009477"/>
    </source>
</evidence>
<evidence type="ECO:0000256" key="1">
    <source>
        <dbReference type="ARBA" id="ARBA00004377"/>
    </source>
</evidence>
<keyword evidence="5 9" id="KW-0997">Cell inner membrane</keyword>
<feature type="domain" description="Multidrug resistance protein MdtA-like barrel-sandwich hybrid" evidence="10">
    <location>
        <begin position="79"/>
        <end position="333"/>
    </location>
</feature>
<dbReference type="NCBIfam" id="TIGR01843">
    <property type="entry name" value="type_I_hlyD"/>
    <property type="match status" value="1"/>
</dbReference>
<name>A0A5B0WTA2_9GAMM</name>
<evidence type="ECO:0000256" key="3">
    <source>
        <dbReference type="ARBA" id="ARBA00022448"/>
    </source>
</evidence>
<evidence type="ECO:0000256" key="8">
    <source>
        <dbReference type="ARBA" id="ARBA00023136"/>
    </source>
</evidence>
<dbReference type="InterPro" id="IPR058625">
    <property type="entry name" value="MdtA-like_BSH"/>
</dbReference>
<dbReference type="AlphaFoldDB" id="A0A5B0WTA2"/>
<keyword evidence="13" id="KW-1185">Reference proteome</keyword>
<dbReference type="GO" id="GO:0005886">
    <property type="term" value="C:plasma membrane"/>
    <property type="evidence" value="ECO:0007669"/>
    <property type="project" value="UniProtKB-SubCell"/>
</dbReference>
<keyword evidence="6" id="KW-0812">Transmembrane</keyword>
<evidence type="ECO:0000256" key="6">
    <source>
        <dbReference type="ARBA" id="ARBA00022692"/>
    </source>
</evidence>
<dbReference type="InterPro" id="IPR010129">
    <property type="entry name" value="T1SS_HlyD"/>
</dbReference>
<dbReference type="InterPro" id="IPR050739">
    <property type="entry name" value="MFP"/>
</dbReference>
<comment type="similarity">
    <text evidence="2 9">Belongs to the membrane fusion protein (MFP) (TC 8.A.1) family.</text>
</comment>
<keyword evidence="7" id="KW-1133">Transmembrane helix</keyword>
<dbReference type="EMBL" id="VTUX01000007">
    <property type="protein sequence ID" value="KAA1189461.1"/>
    <property type="molecule type" value="Genomic_DNA"/>
</dbReference>
<dbReference type="PANTHER" id="PTHR30386">
    <property type="entry name" value="MEMBRANE FUSION SUBUNIT OF EMRAB-TOLC MULTIDRUG EFFLUX PUMP"/>
    <property type="match status" value="1"/>
</dbReference>
<feature type="domain" description="AprE-like beta-barrel" evidence="11">
    <location>
        <begin position="340"/>
        <end position="428"/>
    </location>
</feature>
<evidence type="ECO:0000313" key="12">
    <source>
        <dbReference type="EMBL" id="KAA1189461.1"/>
    </source>
</evidence>
<dbReference type="PROSITE" id="PS00543">
    <property type="entry name" value="HLYD_FAMILY"/>
    <property type="match status" value="1"/>
</dbReference>
<dbReference type="Proteomes" id="UP000323708">
    <property type="component" value="Unassembled WGS sequence"/>
</dbReference>
<evidence type="ECO:0000256" key="5">
    <source>
        <dbReference type="ARBA" id="ARBA00022519"/>
    </source>
</evidence>
<dbReference type="SUPFAM" id="SSF111369">
    <property type="entry name" value="HlyD-like secretion proteins"/>
    <property type="match status" value="1"/>
</dbReference>
<dbReference type="InterPro" id="IPR006144">
    <property type="entry name" value="Secretion_HlyD_CS"/>
</dbReference>
<dbReference type="Gene3D" id="2.40.50.100">
    <property type="match status" value="1"/>
</dbReference>
<gene>
    <name evidence="12" type="ORF">F0M18_13955</name>
</gene>
<evidence type="ECO:0000256" key="9">
    <source>
        <dbReference type="RuleBase" id="RU365093"/>
    </source>
</evidence>
<dbReference type="RefSeq" id="WP_149612072.1">
    <property type="nucleotide sequence ID" value="NZ_VTUX01000007.1"/>
</dbReference>
<dbReference type="GO" id="GO:0009306">
    <property type="term" value="P:protein secretion"/>
    <property type="evidence" value="ECO:0007669"/>
    <property type="project" value="InterPro"/>
</dbReference>
<dbReference type="PANTHER" id="PTHR30386:SF27">
    <property type="entry name" value="MEMBRANE FUSION PROTEIN (MFP) FAMILY PROTEIN"/>
    <property type="match status" value="1"/>
</dbReference>
<dbReference type="PRINTS" id="PR01490">
    <property type="entry name" value="RTXTOXIND"/>
</dbReference>
<evidence type="ECO:0000256" key="4">
    <source>
        <dbReference type="ARBA" id="ARBA00022475"/>
    </source>
</evidence>
<dbReference type="Gene3D" id="2.40.30.170">
    <property type="match status" value="1"/>
</dbReference>